<organism evidence="1">
    <name type="scientific">uncultured bacterium</name>
    <name type="common">gcode 4</name>
    <dbReference type="NCBI Taxonomy" id="1234023"/>
    <lineage>
        <taxon>Bacteria</taxon>
        <taxon>environmental samples</taxon>
    </lineage>
</organism>
<dbReference type="Gene3D" id="3.40.50.1820">
    <property type="entry name" value="alpha/beta hydrolase"/>
    <property type="match status" value="1"/>
</dbReference>
<name>K2F641_9BACT</name>
<protein>
    <recommendedName>
        <fullName evidence="2">Serine aminopeptidase S33 domain-containing protein</fullName>
    </recommendedName>
</protein>
<dbReference type="AlphaFoldDB" id="K2F641"/>
<dbReference type="SUPFAM" id="SSF53474">
    <property type="entry name" value="alpha/beta-Hydrolases"/>
    <property type="match status" value="1"/>
</dbReference>
<proteinExistence type="predicted"/>
<sequence>MDKLWVQFLDNMKKYSQDKSISTINCPWLFIHWKNDDVIPLEQTTEAHDLYKWKKDLFLIDWADHSYWFYSWNDWTEDIIKIIENWIYKI</sequence>
<comment type="caution">
    <text evidence="1">The sequence shown here is derived from an EMBL/GenBank/DDBJ whole genome shotgun (WGS) entry which is preliminary data.</text>
</comment>
<dbReference type="EMBL" id="AMFJ01000765">
    <property type="protein sequence ID" value="EKE26541.1"/>
    <property type="molecule type" value="Genomic_DNA"/>
</dbReference>
<dbReference type="InterPro" id="IPR029058">
    <property type="entry name" value="AB_hydrolase_fold"/>
</dbReference>
<accession>K2F641</accession>
<gene>
    <name evidence="1" type="ORF">ACD_4C00249G0006</name>
</gene>
<evidence type="ECO:0000313" key="1">
    <source>
        <dbReference type="EMBL" id="EKE26541.1"/>
    </source>
</evidence>
<evidence type="ECO:0008006" key="2">
    <source>
        <dbReference type="Google" id="ProtNLM"/>
    </source>
</evidence>
<reference evidence="1" key="1">
    <citation type="journal article" date="2012" name="Science">
        <title>Fermentation, hydrogen, and sulfur metabolism in multiple uncultivated bacterial phyla.</title>
        <authorList>
            <person name="Wrighton K.C."/>
            <person name="Thomas B.C."/>
            <person name="Sharon I."/>
            <person name="Miller C.S."/>
            <person name="Castelle C.J."/>
            <person name="VerBerkmoes N.C."/>
            <person name="Wilkins M.J."/>
            <person name="Hettich R.L."/>
            <person name="Lipton M.S."/>
            <person name="Williams K.H."/>
            <person name="Long P.E."/>
            <person name="Banfield J.F."/>
        </authorList>
    </citation>
    <scope>NUCLEOTIDE SEQUENCE [LARGE SCALE GENOMIC DNA]</scope>
</reference>